<evidence type="ECO:0000313" key="3">
    <source>
        <dbReference type="Proteomes" id="UP001230496"/>
    </source>
</evidence>
<name>A0AA51N8J2_9BACT</name>
<dbReference type="Gene3D" id="1.20.120.450">
    <property type="entry name" value="dinb family like domain"/>
    <property type="match status" value="1"/>
</dbReference>
<evidence type="ECO:0000313" key="2">
    <source>
        <dbReference type="EMBL" id="WMN10662.1"/>
    </source>
</evidence>
<evidence type="ECO:0000259" key="1">
    <source>
        <dbReference type="Pfam" id="PF12867"/>
    </source>
</evidence>
<protein>
    <submittedName>
        <fullName evidence="2">DinB family protein</fullName>
    </submittedName>
</protein>
<accession>A0AA51N8J2</accession>
<dbReference type="AlphaFoldDB" id="A0AA51N8J2"/>
<dbReference type="Pfam" id="PF12867">
    <property type="entry name" value="DinB_2"/>
    <property type="match status" value="1"/>
</dbReference>
<dbReference type="SUPFAM" id="SSF109854">
    <property type="entry name" value="DinB/YfiT-like putative metalloenzymes"/>
    <property type="match status" value="1"/>
</dbReference>
<dbReference type="EMBL" id="CP129971">
    <property type="protein sequence ID" value="WMN10662.1"/>
    <property type="molecule type" value="Genomic_DNA"/>
</dbReference>
<dbReference type="Proteomes" id="UP001230496">
    <property type="component" value="Chromosome"/>
</dbReference>
<organism evidence="2 3">
    <name type="scientific">Marivirga salinarum</name>
    <dbReference type="NCBI Taxonomy" id="3059078"/>
    <lineage>
        <taxon>Bacteria</taxon>
        <taxon>Pseudomonadati</taxon>
        <taxon>Bacteroidota</taxon>
        <taxon>Cytophagia</taxon>
        <taxon>Cytophagales</taxon>
        <taxon>Marivirgaceae</taxon>
        <taxon>Marivirga</taxon>
    </lineage>
</organism>
<feature type="domain" description="DinB-like" evidence="1">
    <location>
        <begin position="15"/>
        <end position="174"/>
    </location>
</feature>
<dbReference type="InterPro" id="IPR034660">
    <property type="entry name" value="DinB/YfiT-like"/>
</dbReference>
<keyword evidence="3" id="KW-1185">Reference proteome</keyword>
<proteinExistence type="predicted"/>
<dbReference type="RefSeq" id="WP_308347031.1">
    <property type="nucleotide sequence ID" value="NZ_CP129971.1"/>
</dbReference>
<reference evidence="2 3" key="1">
    <citation type="submission" date="2023-08" db="EMBL/GenBank/DDBJ databases">
        <title>Comparative genomics and taxonomic characterization of three novel marine species of genus Marivirga.</title>
        <authorList>
            <person name="Muhammad N."/>
            <person name="Kim S.-G."/>
        </authorList>
    </citation>
    <scope>NUCLEOTIDE SEQUENCE [LARGE SCALE GENOMIC DNA]</scope>
    <source>
        <strain evidence="2 3">BDSF4-3</strain>
    </source>
</reference>
<sequence length="186" mass="21907">MIWLKDVIKDLKEIEETTTYEFQDLSEEELVWKPAPDKWSIAECLQHIIIANSIYIKDIEKRLQKAEVKTIEYPINFSITGKLFLYAVDPKYKWKVPAPKIFKPVKENKVEKGHETLEEFLKLQEEIIGVSLKACAYDHQHVHTYSPLSKLLKFNVGEQLYIMMRHTKRHINQAKKVKEQLPKTVA</sequence>
<gene>
    <name evidence="2" type="ORF">QYS49_35590</name>
</gene>
<dbReference type="KEGG" id="msaa:QYS49_35590"/>
<dbReference type="InterPro" id="IPR024775">
    <property type="entry name" value="DinB-like"/>
</dbReference>